<feature type="active site" evidence="7">
    <location>
        <position position="87"/>
    </location>
</feature>
<dbReference type="PRINTS" id="PR00105">
    <property type="entry name" value="C5METTRFRASE"/>
</dbReference>
<feature type="region of interest" description="Disordered" evidence="8">
    <location>
        <begin position="268"/>
        <end position="292"/>
    </location>
</feature>
<dbReference type="PROSITE" id="PS00095">
    <property type="entry name" value="C5_MTASE_2"/>
    <property type="match status" value="1"/>
</dbReference>
<dbReference type="PANTHER" id="PTHR46098">
    <property type="entry name" value="TRNA (CYTOSINE(38)-C(5))-METHYLTRANSFERASE"/>
    <property type="match status" value="1"/>
</dbReference>
<reference evidence="9" key="1">
    <citation type="submission" date="2022-11" db="UniProtKB">
        <authorList>
            <consortium name="EnsemblMetazoa"/>
        </authorList>
    </citation>
    <scope>IDENTIFICATION</scope>
</reference>
<dbReference type="InterPro" id="IPR001525">
    <property type="entry name" value="C5_MeTfrase"/>
</dbReference>
<dbReference type="Proteomes" id="UP000887568">
    <property type="component" value="Unplaced"/>
</dbReference>
<feature type="compositionally biased region" description="Polar residues" evidence="8">
    <location>
        <begin position="273"/>
        <end position="291"/>
    </location>
</feature>
<evidence type="ECO:0000256" key="4">
    <source>
        <dbReference type="ARBA" id="ARBA00039081"/>
    </source>
</evidence>
<keyword evidence="1 7" id="KW-0489">Methyltransferase</keyword>
<dbReference type="InterPro" id="IPR050750">
    <property type="entry name" value="C5-MTase"/>
</dbReference>
<sequence>MAAPMSRLRVVEFYSGIGGMHYAVKESHLDHASVISVVAAIDINDLANKVYKHNFPNVNLMQRNIQSITLEEFNEWDADIFLMSPPCQPFTRVGLKGDINDPRTQSFFHLLEMLPRLAKLPNYILVENVQGFETSHTRNHLVQTLAQCKYTYQEFLLSPTHFGIPNQRLRYFLLAKRRPLVFNPVNISQLEHQSLQKQQLKTCDPVSDFGSKSPEEGTNERFAATSNSDSHLEVDERERKHCRCCDIVDTGSKTHTCKYEAQESEISGHHEGSCSSEITNRRVPSSPQTGPVSGLLRAEAVCEESTSSCKEAVSEDISGHEGSRSDTISNSKEDSSAGVVAVSTRPSTEDCQEDVGLSSCECVSERQADRGSSDEIAQCTTDRGSLAAQACLLTLQPKECDEPSSQRTNDEKEFSCKIVGDYVENLPAEVVEQLLLPDRLLKRFARIVDVVTATDCRTRCFTKAYGRYVEGTGSMLQMNTTTKGTSLLKHCQKDIERITEKYLDQLKCLRIRYFTPREITNLHHFPEAFVFPAELTRKQRYRCLGNSLNVHVVAVLLRYMVTERAR</sequence>
<evidence type="ECO:0000256" key="5">
    <source>
        <dbReference type="ARBA" id="ARBA00039681"/>
    </source>
</evidence>
<dbReference type="InterPro" id="IPR029063">
    <property type="entry name" value="SAM-dependent_MTases_sf"/>
</dbReference>
<keyword evidence="10" id="KW-1185">Reference proteome</keyword>
<evidence type="ECO:0000313" key="10">
    <source>
        <dbReference type="Proteomes" id="UP000887568"/>
    </source>
</evidence>
<accession>A0A913ZMS5</accession>
<organism evidence="9 10">
    <name type="scientific">Patiria miniata</name>
    <name type="common">Bat star</name>
    <name type="synonym">Asterina miniata</name>
    <dbReference type="NCBI Taxonomy" id="46514"/>
    <lineage>
        <taxon>Eukaryota</taxon>
        <taxon>Metazoa</taxon>
        <taxon>Echinodermata</taxon>
        <taxon>Eleutherozoa</taxon>
        <taxon>Asterozoa</taxon>
        <taxon>Asteroidea</taxon>
        <taxon>Valvatacea</taxon>
        <taxon>Valvatida</taxon>
        <taxon>Asterinidae</taxon>
        <taxon>Patiria</taxon>
    </lineage>
</organism>
<dbReference type="Gene3D" id="3.90.120.10">
    <property type="entry name" value="DNA Methylase, subunit A, domain 2"/>
    <property type="match status" value="1"/>
</dbReference>
<evidence type="ECO:0000256" key="1">
    <source>
        <dbReference type="ARBA" id="ARBA00022603"/>
    </source>
</evidence>
<dbReference type="InterPro" id="IPR031303">
    <property type="entry name" value="C5_meth_CS"/>
</dbReference>
<evidence type="ECO:0000256" key="6">
    <source>
        <dbReference type="ARBA" id="ARBA00042810"/>
    </source>
</evidence>
<dbReference type="PANTHER" id="PTHR46098:SF1">
    <property type="entry name" value="TRNA (CYTOSINE(38)-C(5))-METHYLTRANSFERASE"/>
    <property type="match status" value="1"/>
</dbReference>
<feature type="region of interest" description="Disordered" evidence="8">
    <location>
        <begin position="312"/>
        <end position="350"/>
    </location>
</feature>
<dbReference type="GO" id="GO:0032259">
    <property type="term" value="P:methylation"/>
    <property type="evidence" value="ECO:0007669"/>
    <property type="project" value="UniProtKB-KW"/>
</dbReference>
<comment type="similarity">
    <text evidence="7">Belongs to the class I-like SAM-binding methyltransferase superfamily. C5-methyltransferase family.</text>
</comment>
<dbReference type="EC" id="2.1.1.204" evidence="4"/>
<name>A0A913ZMS5_PATMI</name>
<dbReference type="RefSeq" id="XP_038052659.1">
    <property type="nucleotide sequence ID" value="XM_038196731.1"/>
</dbReference>
<evidence type="ECO:0000313" key="9">
    <source>
        <dbReference type="EnsemblMetazoa" id="XP_038052659.1"/>
    </source>
</evidence>
<dbReference type="EnsemblMetazoa" id="XM_038196731.1">
    <property type="protein sequence ID" value="XP_038052659.1"/>
    <property type="gene ID" value="LOC119725336"/>
</dbReference>
<evidence type="ECO:0000256" key="7">
    <source>
        <dbReference type="PROSITE-ProRule" id="PRU01016"/>
    </source>
</evidence>
<protein>
    <recommendedName>
        <fullName evidence="5">tRNA (cytosine(38)-C(5))-methyltransferase</fullName>
        <ecNumber evidence="4">2.1.1.204</ecNumber>
    </recommendedName>
    <alternativeName>
        <fullName evidence="6">DNA (cytosine-5)-methyltransferase-like protein 2</fullName>
    </alternativeName>
</protein>
<keyword evidence="3 7" id="KW-0949">S-adenosyl-L-methionine</keyword>
<proteinExistence type="inferred from homology"/>
<dbReference type="GeneID" id="119725336"/>
<evidence type="ECO:0000256" key="3">
    <source>
        <dbReference type="ARBA" id="ARBA00022691"/>
    </source>
</evidence>
<dbReference type="GO" id="GO:0005634">
    <property type="term" value="C:nucleus"/>
    <property type="evidence" value="ECO:0007669"/>
    <property type="project" value="TreeGrafter"/>
</dbReference>
<dbReference type="OrthoDB" id="414133at2759"/>
<dbReference type="Pfam" id="PF00145">
    <property type="entry name" value="DNA_methylase"/>
    <property type="match status" value="2"/>
</dbReference>
<feature type="region of interest" description="Disordered" evidence="8">
    <location>
        <begin position="204"/>
        <end position="232"/>
    </location>
</feature>
<dbReference type="AlphaFoldDB" id="A0A913ZMS5"/>
<dbReference type="SUPFAM" id="SSF53335">
    <property type="entry name" value="S-adenosyl-L-methionine-dependent methyltransferases"/>
    <property type="match status" value="1"/>
</dbReference>
<evidence type="ECO:0000256" key="8">
    <source>
        <dbReference type="SAM" id="MobiDB-lite"/>
    </source>
</evidence>
<dbReference type="OMA" id="HTACGTF"/>
<dbReference type="Gene3D" id="3.40.50.150">
    <property type="entry name" value="Vaccinia Virus protein VP39"/>
    <property type="match status" value="1"/>
</dbReference>
<keyword evidence="2 7" id="KW-0808">Transferase</keyword>
<evidence type="ECO:0000256" key="2">
    <source>
        <dbReference type="ARBA" id="ARBA00022679"/>
    </source>
</evidence>
<dbReference type="PROSITE" id="PS51679">
    <property type="entry name" value="SAM_MT_C5"/>
    <property type="match status" value="1"/>
</dbReference>
<dbReference type="GO" id="GO:0008168">
    <property type="term" value="F:methyltransferase activity"/>
    <property type="evidence" value="ECO:0007669"/>
    <property type="project" value="UniProtKB-KW"/>
</dbReference>